<dbReference type="Pfam" id="PF16209">
    <property type="entry name" value="PhoLip_ATPase_N"/>
    <property type="match status" value="1"/>
</dbReference>
<feature type="active site" description="4-aspartylphosphate intermediate" evidence="12">
    <location>
        <position position="403"/>
    </location>
</feature>
<feature type="transmembrane region" description="Helical" evidence="15">
    <location>
        <begin position="928"/>
        <end position="949"/>
    </location>
</feature>
<dbReference type="SUPFAM" id="SSF81665">
    <property type="entry name" value="Calcium ATPase, transmembrane domain M"/>
    <property type="match status" value="1"/>
</dbReference>
<feature type="binding site" evidence="14">
    <location>
        <position position="791"/>
    </location>
    <ligand>
        <name>Mg(2+)</name>
        <dbReference type="ChEBI" id="CHEBI:18420"/>
    </ligand>
</feature>
<dbReference type="InterPro" id="IPR032630">
    <property type="entry name" value="P_typ_ATPase_c"/>
</dbReference>
<feature type="binding site" evidence="14">
    <location>
        <position position="403"/>
    </location>
    <ligand>
        <name>Mg(2+)</name>
        <dbReference type="ChEBI" id="CHEBI:18420"/>
    </ligand>
</feature>
<comment type="caution">
    <text evidence="19">The sequence shown here is derived from an EMBL/GenBank/DDBJ whole genome shotgun (WGS) entry which is preliminary data.</text>
</comment>
<evidence type="ECO:0000256" key="1">
    <source>
        <dbReference type="ARBA" id="ARBA00004141"/>
    </source>
</evidence>
<feature type="compositionally biased region" description="Polar residues" evidence="16">
    <location>
        <begin position="1163"/>
        <end position="1185"/>
    </location>
</feature>
<dbReference type="SUPFAM" id="SSF56784">
    <property type="entry name" value="HAD-like"/>
    <property type="match status" value="1"/>
</dbReference>
<dbReference type="GO" id="GO:0140326">
    <property type="term" value="F:ATPase-coupled intramembrane lipid transporter activity"/>
    <property type="evidence" value="ECO:0007669"/>
    <property type="project" value="UniProtKB-EC"/>
</dbReference>
<dbReference type="InterPro" id="IPR036412">
    <property type="entry name" value="HAD-like_sf"/>
</dbReference>
<dbReference type="PANTHER" id="PTHR24092">
    <property type="entry name" value="PROBABLE PHOSPHOLIPID-TRANSPORTING ATPASE"/>
    <property type="match status" value="1"/>
</dbReference>
<keyword evidence="7 14" id="KW-0460">Magnesium</keyword>
<accession>A0AAN8G3C6</accession>
<dbReference type="SFLD" id="SFLDS00003">
    <property type="entry name" value="Haloacid_Dehalogenase"/>
    <property type="match status" value="1"/>
</dbReference>
<evidence type="ECO:0000256" key="2">
    <source>
        <dbReference type="ARBA" id="ARBA00008109"/>
    </source>
</evidence>
<feature type="binding site" evidence="13">
    <location>
        <position position="670"/>
    </location>
    <ligand>
        <name>ATP</name>
        <dbReference type="ChEBI" id="CHEBI:30616"/>
    </ligand>
</feature>
<dbReference type="EMBL" id="WIXE01000648">
    <property type="protein sequence ID" value="KAK5986382.1"/>
    <property type="molecule type" value="Genomic_DNA"/>
</dbReference>
<feature type="binding site" evidence="13">
    <location>
        <position position="531"/>
    </location>
    <ligand>
        <name>ATP</name>
        <dbReference type="ChEBI" id="CHEBI:30616"/>
    </ligand>
</feature>
<feature type="transmembrane region" description="Helical" evidence="15">
    <location>
        <begin position="338"/>
        <end position="358"/>
    </location>
</feature>
<dbReference type="InterPro" id="IPR023298">
    <property type="entry name" value="ATPase_P-typ_TM_dom_sf"/>
</dbReference>
<feature type="transmembrane region" description="Helical" evidence="15">
    <location>
        <begin position="47"/>
        <end position="65"/>
    </location>
</feature>
<feature type="binding site" evidence="13">
    <location>
        <position position="403"/>
    </location>
    <ligand>
        <name>ATP</name>
        <dbReference type="ChEBI" id="CHEBI:30616"/>
    </ligand>
</feature>
<keyword evidence="5 13" id="KW-0547">Nucleotide-binding</keyword>
<dbReference type="InterPro" id="IPR023299">
    <property type="entry name" value="ATPase_P-typ_cyto_dom_N"/>
</dbReference>
<keyword evidence="3 15" id="KW-0812">Transmembrane</keyword>
<dbReference type="InterPro" id="IPR018303">
    <property type="entry name" value="ATPase_P-typ_P_site"/>
</dbReference>
<feature type="transmembrane region" description="Helical" evidence="15">
    <location>
        <begin position="290"/>
        <end position="312"/>
    </location>
</feature>
<dbReference type="GO" id="GO:0000287">
    <property type="term" value="F:magnesium ion binding"/>
    <property type="evidence" value="ECO:0007669"/>
    <property type="project" value="UniProtKB-UniRule"/>
</dbReference>
<evidence type="ECO:0000256" key="5">
    <source>
        <dbReference type="ARBA" id="ARBA00022741"/>
    </source>
</evidence>
<feature type="transmembrane region" description="Helical" evidence="15">
    <location>
        <begin position="1026"/>
        <end position="1050"/>
    </location>
</feature>
<feature type="domain" description="P-type ATPase C-terminal" evidence="18">
    <location>
        <begin position="813"/>
        <end position="1063"/>
    </location>
</feature>
<dbReference type="InterPro" id="IPR023214">
    <property type="entry name" value="HAD_sf"/>
</dbReference>
<dbReference type="Gene3D" id="2.70.150.10">
    <property type="entry name" value="Calcium-transporting ATPase, cytoplasmic transduction domain A"/>
    <property type="match status" value="1"/>
</dbReference>
<evidence type="ECO:0000313" key="20">
    <source>
        <dbReference type="Proteomes" id="UP001331761"/>
    </source>
</evidence>
<dbReference type="Pfam" id="PF16212">
    <property type="entry name" value="PhoLip_ATPase_C"/>
    <property type="match status" value="1"/>
</dbReference>
<keyword evidence="9 15" id="KW-1133">Transmembrane helix</keyword>
<evidence type="ECO:0000256" key="12">
    <source>
        <dbReference type="PIRSR" id="PIRSR606539-1"/>
    </source>
</evidence>
<evidence type="ECO:0000256" key="4">
    <source>
        <dbReference type="ARBA" id="ARBA00022723"/>
    </source>
</evidence>
<feature type="binding site" evidence="14">
    <location>
        <position position="405"/>
    </location>
    <ligand>
        <name>Mg(2+)</name>
        <dbReference type="ChEBI" id="CHEBI:18420"/>
    </ligand>
</feature>
<feature type="binding site" evidence="13">
    <location>
        <position position="490"/>
    </location>
    <ligand>
        <name>ATP</name>
        <dbReference type="ChEBI" id="CHEBI:30616"/>
    </ligand>
</feature>
<evidence type="ECO:0000256" key="16">
    <source>
        <dbReference type="SAM" id="MobiDB-lite"/>
    </source>
</evidence>
<organism evidence="19 20">
    <name type="scientific">Trichostrongylus colubriformis</name>
    <name type="common">Black scour worm</name>
    <dbReference type="NCBI Taxonomy" id="6319"/>
    <lineage>
        <taxon>Eukaryota</taxon>
        <taxon>Metazoa</taxon>
        <taxon>Ecdysozoa</taxon>
        <taxon>Nematoda</taxon>
        <taxon>Chromadorea</taxon>
        <taxon>Rhabditida</taxon>
        <taxon>Rhabditina</taxon>
        <taxon>Rhabditomorpha</taxon>
        <taxon>Strongyloidea</taxon>
        <taxon>Trichostrongylidae</taxon>
        <taxon>Trichostrongylus</taxon>
    </lineage>
</organism>
<protein>
    <recommendedName>
        <fullName evidence="15">Phospholipid-transporting ATPase</fullName>
        <ecNumber evidence="15">7.6.2.1</ecNumber>
    </recommendedName>
</protein>
<reference evidence="19 20" key="1">
    <citation type="submission" date="2019-10" db="EMBL/GenBank/DDBJ databases">
        <title>Assembly and Annotation for the nematode Trichostrongylus colubriformis.</title>
        <authorList>
            <person name="Martin J."/>
        </authorList>
    </citation>
    <scope>NUCLEOTIDE SEQUENCE [LARGE SCALE GENOMIC DNA]</scope>
    <source>
        <strain evidence="19">G859</strain>
        <tissue evidence="19">Whole worm</tissue>
    </source>
</reference>
<evidence type="ECO:0000256" key="10">
    <source>
        <dbReference type="ARBA" id="ARBA00023136"/>
    </source>
</evidence>
<dbReference type="AlphaFoldDB" id="A0AAN8G3C6"/>
<evidence type="ECO:0000256" key="15">
    <source>
        <dbReference type="RuleBase" id="RU362033"/>
    </source>
</evidence>
<comment type="catalytic activity">
    <reaction evidence="11 15">
        <text>ATP + H2O + phospholipidSide 1 = ADP + phosphate + phospholipidSide 2.</text>
        <dbReference type="EC" id="7.6.2.1"/>
    </reaction>
</comment>
<keyword evidence="8 15" id="KW-1278">Translocase</keyword>
<evidence type="ECO:0000259" key="17">
    <source>
        <dbReference type="Pfam" id="PF16209"/>
    </source>
</evidence>
<feature type="binding site" evidence="13">
    <location>
        <position position="791"/>
    </location>
    <ligand>
        <name>ATP</name>
        <dbReference type="ChEBI" id="CHEBI:30616"/>
    </ligand>
</feature>
<evidence type="ECO:0000313" key="19">
    <source>
        <dbReference type="EMBL" id="KAK5986382.1"/>
    </source>
</evidence>
<feature type="binding site" evidence="13">
    <location>
        <position position="668"/>
    </location>
    <ligand>
        <name>ATP</name>
        <dbReference type="ChEBI" id="CHEBI:30616"/>
    </ligand>
</feature>
<dbReference type="NCBIfam" id="TIGR01494">
    <property type="entry name" value="ATPase_P-type"/>
    <property type="match status" value="1"/>
</dbReference>
<dbReference type="Proteomes" id="UP001331761">
    <property type="component" value="Unassembled WGS sequence"/>
</dbReference>
<dbReference type="Pfam" id="PF13246">
    <property type="entry name" value="Cation_ATPase"/>
    <property type="match status" value="1"/>
</dbReference>
<feature type="binding site" evidence="13">
    <location>
        <position position="404"/>
    </location>
    <ligand>
        <name>ATP</name>
        <dbReference type="ChEBI" id="CHEBI:30616"/>
    </ligand>
</feature>
<evidence type="ECO:0000256" key="9">
    <source>
        <dbReference type="ARBA" id="ARBA00022989"/>
    </source>
</evidence>
<feature type="binding site" evidence="13">
    <location>
        <position position="767"/>
    </location>
    <ligand>
        <name>ATP</name>
        <dbReference type="ChEBI" id="CHEBI:30616"/>
    </ligand>
</feature>
<evidence type="ECO:0000256" key="3">
    <source>
        <dbReference type="ARBA" id="ARBA00022692"/>
    </source>
</evidence>
<dbReference type="PANTHER" id="PTHR24092:SF150">
    <property type="entry name" value="PHOSPHOLIPID-TRANSPORTING ATPASE"/>
    <property type="match status" value="1"/>
</dbReference>
<dbReference type="GO" id="GO:0045332">
    <property type="term" value="P:phospholipid translocation"/>
    <property type="evidence" value="ECO:0007669"/>
    <property type="project" value="TreeGrafter"/>
</dbReference>
<proteinExistence type="inferred from homology"/>
<dbReference type="SFLD" id="SFLDG00002">
    <property type="entry name" value="C1.7:_P-type_atpase_like"/>
    <property type="match status" value="1"/>
</dbReference>
<feature type="binding site" evidence="13">
    <location>
        <position position="669"/>
    </location>
    <ligand>
        <name>ATP</name>
        <dbReference type="ChEBI" id="CHEBI:30616"/>
    </ligand>
</feature>
<evidence type="ECO:0000256" key="7">
    <source>
        <dbReference type="ARBA" id="ARBA00022842"/>
    </source>
</evidence>
<dbReference type="GO" id="GO:0005886">
    <property type="term" value="C:plasma membrane"/>
    <property type="evidence" value="ECO:0007669"/>
    <property type="project" value="TreeGrafter"/>
</dbReference>
<dbReference type="Gene3D" id="3.40.50.1000">
    <property type="entry name" value="HAD superfamily/HAD-like"/>
    <property type="match status" value="1"/>
</dbReference>
<feature type="binding site" evidence="13">
    <location>
        <position position="554"/>
    </location>
    <ligand>
        <name>ATP</name>
        <dbReference type="ChEBI" id="CHEBI:30616"/>
    </ligand>
</feature>
<feature type="transmembrane region" description="Helical" evidence="15">
    <location>
        <begin position="961"/>
        <end position="980"/>
    </location>
</feature>
<evidence type="ECO:0000256" key="14">
    <source>
        <dbReference type="PIRSR" id="PIRSR606539-3"/>
    </source>
</evidence>
<feature type="binding site" evidence="13">
    <location>
        <position position="588"/>
    </location>
    <ligand>
        <name>ATP</name>
        <dbReference type="ChEBI" id="CHEBI:30616"/>
    </ligand>
</feature>
<feature type="binding site" evidence="13">
    <location>
        <position position="405"/>
    </location>
    <ligand>
        <name>ATP</name>
        <dbReference type="ChEBI" id="CHEBI:30616"/>
    </ligand>
</feature>
<evidence type="ECO:0000256" key="13">
    <source>
        <dbReference type="PIRSR" id="PIRSR606539-2"/>
    </source>
</evidence>
<dbReference type="PRINTS" id="PR00119">
    <property type="entry name" value="CATATPASE"/>
</dbReference>
<keyword evidence="10 15" id="KW-0472">Membrane</keyword>
<keyword evidence="20" id="KW-1185">Reference proteome</keyword>
<name>A0AAN8G3C6_TRICO</name>
<feature type="transmembrane region" description="Helical" evidence="15">
    <location>
        <begin position="992"/>
        <end position="1014"/>
    </location>
</feature>
<keyword evidence="6 13" id="KW-0067">ATP-binding</keyword>
<evidence type="ECO:0000256" key="8">
    <source>
        <dbReference type="ARBA" id="ARBA00022967"/>
    </source>
</evidence>
<feature type="binding site" evidence="14">
    <location>
        <position position="787"/>
    </location>
    <ligand>
        <name>Mg(2+)</name>
        <dbReference type="ChEBI" id="CHEBI:18420"/>
    </ligand>
</feature>
<dbReference type="GO" id="GO:0016887">
    <property type="term" value="F:ATP hydrolysis activity"/>
    <property type="evidence" value="ECO:0007669"/>
    <property type="project" value="InterPro"/>
</dbReference>
<evidence type="ECO:0000256" key="11">
    <source>
        <dbReference type="ARBA" id="ARBA00034036"/>
    </source>
</evidence>
<keyword evidence="4 14" id="KW-0479">Metal-binding</keyword>
<dbReference type="InterPro" id="IPR008250">
    <property type="entry name" value="ATPase_P-typ_transduc_dom_A_sf"/>
</dbReference>
<evidence type="ECO:0000259" key="18">
    <source>
        <dbReference type="Pfam" id="PF16212"/>
    </source>
</evidence>
<dbReference type="SUPFAM" id="SSF81660">
    <property type="entry name" value="Metal cation-transporting ATPase, ATP-binding domain N"/>
    <property type="match status" value="1"/>
</dbReference>
<dbReference type="InterPro" id="IPR006539">
    <property type="entry name" value="P-type_ATPase_IV"/>
</dbReference>
<comment type="similarity">
    <text evidence="2 15">Belongs to the cation transport ATPase (P-type) (TC 3.A.3) family. Type IV subfamily.</text>
</comment>
<sequence length="1185" mass="132490">MVNSHDEDQYISFTLGEREPPSNMVRTNNYTYINFLPKFLYAQFKQVANLFFLVLSVIQSFPGLSPFGRQATLLPLSFIIGTSAIREIYEDLRRRIRDRKMNYQKCYAHTSDGWRAIPWCELHVGQLIRAVNGEQLAADCLILATSEPGSVAYVETANLDGESSLKVRQAAPTRLTNSERSMNEFWQSGVEIVYDAPNGNIYEFQGHITGRSNLLVSLESTSLSTDTGDVMSKQKNSIHTIPLTNAHVILRGARLKNTDNIYGIVLYTGQNTKLFKNSTKRIIKSSELGALLNSIMLTQFGIVMLLCLWHSIMSRLNQPVPWLVSQFSDHYDDSLMSIFLQHLVLFSGFIPISLYVTLELVQIIQGTFIHNDEMMADENGRGPDVKMFSLNSELGDVKYVMSDKTGTLTQNCMRFRMCSVGGVKYANRRSRRDKVFSPKKLLAHMASNQLNNADQIREFLLACALCHTASPDKNTSTAERPLYHATSPDEHALLKLAADAGFVFKRRAPGKCYINALGVELEYDLVAVLEFDSERKRMSVIVKDPHGKYKLYIKGADQKIFERLKSVSQKELKRTAGHLQQFALGGLRTLCFAVRTIEASTITAWHEEYIKTVNDSIHRKTRLAELAEAIEKELVLVGVSAIEDRLQKRVPETVGRLVAAGIRVWVLTGDKLETAVNIGNSCHLLSARAPMMVLSSTTAEGAKKELAKYLGLLGEKMLARRDQQIALVVDATCLDFILIEEVDRDEFLRLALCCSTVICCRCTPIQKAAVTRLLKANVCGAILAIGDGANDVAMLQEANVGVGISGQEGMQAALASDYTISQFHHLDRLLFVHGTLSLFRTSKCILFSLYKNVLETCVLSFYTYLNGHSVQTIADEWTVLFYNMFFTSFPALIMGIIDRPAPIGSLIKYPRLYPYYQNSLSNWSQFRWCTCAALQAVVIFSINVWFWGVGAPLHAGYGADSTLWAFGFFIYFSLVLIVNLKSLLETNSITMVSLGTAIFSLALLLIWVLANTFFNHYLPLIPRALGGILFMIPVTALVFVVVLVAIATLLPDIAVKVFRRALRADMQDAMLWQEGIRGTNFNILYQPIFKMCDIVGLRTYGELESNRYGFAFAQDDGLAVTQMDLLREHSTESLSLRTADVGEFSDKFTHVKANERSVDDKTVVSSMSGKSPKSNETAEPTKSTL</sequence>
<gene>
    <name evidence="19" type="ORF">GCK32_000357</name>
</gene>
<dbReference type="SUPFAM" id="SSF81653">
    <property type="entry name" value="Calcium ATPase, transduction domain A"/>
    <property type="match status" value="1"/>
</dbReference>
<feature type="region of interest" description="Disordered" evidence="16">
    <location>
        <begin position="1159"/>
        <end position="1185"/>
    </location>
</feature>
<dbReference type="Gene3D" id="3.40.1110.10">
    <property type="entry name" value="Calcium-transporting ATPase, cytoplasmic domain N"/>
    <property type="match status" value="1"/>
</dbReference>
<feature type="transmembrane region" description="Helical" evidence="15">
    <location>
        <begin position="71"/>
        <end position="89"/>
    </location>
</feature>
<dbReference type="InterPro" id="IPR044492">
    <property type="entry name" value="P_typ_ATPase_HD_dom"/>
</dbReference>
<feature type="binding site" evidence="13">
    <location>
        <position position="790"/>
    </location>
    <ligand>
        <name>ATP</name>
        <dbReference type="ChEBI" id="CHEBI:30616"/>
    </ligand>
</feature>
<dbReference type="GO" id="GO:0005524">
    <property type="term" value="F:ATP binding"/>
    <property type="evidence" value="ECO:0007669"/>
    <property type="project" value="UniProtKB-UniRule"/>
</dbReference>
<dbReference type="FunFam" id="3.40.50.1000:FF:000014">
    <property type="entry name" value="Phospholipid-transporting ATPase"/>
    <property type="match status" value="1"/>
</dbReference>
<comment type="subcellular location">
    <subcellularLocation>
        <location evidence="1 15">Membrane</location>
        <topology evidence="1 15">Multi-pass membrane protein</topology>
    </subcellularLocation>
</comment>
<dbReference type="NCBIfam" id="TIGR01652">
    <property type="entry name" value="ATPase-Plipid"/>
    <property type="match status" value="1"/>
</dbReference>
<dbReference type="InterPro" id="IPR001757">
    <property type="entry name" value="P_typ_ATPase"/>
</dbReference>
<dbReference type="PROSITE" id="PS00154">
    <property type="entry name" value="ATPASE_E1_E2"/>
    <property type="match status" value="1"/>
</dbReference>
<dbReference type="EC" id="7.6.2.1" evidence="15"/>
<dbReference type="SFLD" id="SFLDF00027">
    <property type="entry name" value="p-type_atpase"/>
    <property type="match status" value="1"/>
</dbReference>
<feature type="binding site" evidence="13">
    <location>
        <position position="761"/>
    </location>
    <ligand>
        <name>ATP</name>
        <dbReference type="ChEBI" id="CHEBI:30616"/>
    </ligand>
</feature>
<feature type="domain" description="P-type ATPase N-terminal" evidence="17">
    <location>
        <begin position="21"/>
        <end position="72"/>
    </location>
</feature>
<evidence type="ECO:0000256" key="6">
    <source>
        <dbReference type="ARBA" id="ARBA00022840"/>
    </source>
</evidence>
<comment type="cofactor">
    <cofactor evidence="14">
        <name>Mg(2+)</name>
        <dbReference type="ChEBI" id="CHEBI:18420"/>
    </cofactor>
</comment>
<dbReference type="InterPro" id="IPR032631">
    <property type="entry name" value="P-type_ATPase_N"/>
</dbReference>